<dbReference type="EMBL" id="MU006100">
    <property type="protein sequence ID" value="KAF2837332.1"/>
    <property type="molecule type" value="Genomic_DNA"/>
</dbReference>
<keyword evidence="2" id="KW-0812">Transmembrane</keyword>
<comment type="caution">
    <text evidence="3">The sequence shown here is derived from an EMBL/GenBank/DDBJ whole genome shotgun (WGS) entry which is preliminary data.</text>
</comment>
<keyword evidence="2" id="KW-0472">Membrane</keyword>
<feature type="transmembrane region" description="Helical" evidence="2">
    <location>
        <begin position="808"/>
        <end position="829"/>
    </location>
</feature>
<feature type="compositionally biased region" description="Polar residues" evidence="1">
    <location>
        <begin position="24"/>
        <end position="39"/>
    </location>
</feature>
<feature type="transmembrane region" description="Helical" evidence="2">
    <location>
        <begin position="722"/>
        <end position="743"/>
    </location>
</feature>
<dbReference type="OrthoDB" id="3231000at2759"/>
<feature type="transmembrane region" description="Helical" evidence="2">
    <location>
        <begin position="870"/>
        <end position="888"/>
    </location>
</feature>
<feature type="transmembrane region" description="Helical" evidence="2">
    <location>
        <begin position="1029"/>
        <end position="1051"/>
    </location>
</feature>
<evidence type="ECO:0000256" key="1">
    <source>
        <dbReference type="SAM" id="MobiDB-lite"/>
    </source>
</evidence>
<feature type="transmembrane region" description="Helical" evidence="2">
    <location>
        <begin position="960"/>
        <end position="980"/>
    </location>
</feature>
<feature type="transmembrane region" description="Helical" evidence="2">
    <location>
        <begin position="776"/>
        <end position="796"/>
    </location>
</feature>
<keyword evidence="4" id="KW-1185">Reference proteome</keyword>
<feature type="transmembrane region" description="Helical" evidence="2">
    <location>
        <begin position="631"/>
        <end position="647"/>
    </location>
</feature>
<dbReference type="AlphaFoldDB" id="A0A9P4S737"/>
<protein>
    <submittedName>
        <fullName evidence="3">Uncharacterized protein</fullName>
    </submittedName>
</protein>
<feature type="compositionally biased region" description="Basic and acidic residues" evidence="1">
    <location>
        <begin position="63"/>
        <end position="72"/>
    </location>
</feature>
<reference evidence="3" key="1">
    <citation type="journal article" date="2020" name="Stud. Mycol.">
        <title>101 Dothideomycetes genomes: a test case for predicting lifestyles and emergence of pathogens.</title>
        <authorList>
            <person name="Haridas S."/>
            <person name="Albert R."/>
            <person name="Binder M."/>
            <person name="Bloem J."/>
            <person name="Labutti K."/>
            <person name="Salamov A."/>
            <person name="Andreopoulos B."/>
            <person name="Baker S."/>
            <person name="Barry K."/>
            <person name="Bills G."/>
            <person name="Bluhm B."/>
            <person name="Cannon C."/>
            <person name="Castanera R."/>
            <person name="Culley D."/>
            <person name="Daum C."/>
            <person name="Ezra D."/>
            <person name="Gonzalez J."/>
            <person name="Henrissat B."/>
            <person name="Kuo A."/>
            <person name="Liang C."/>
            <person name="Lipzen A."/>
            <person name="Lutzoni F."/>
            <person name="Magnuson J."/>
            <person name="Mondo S."/>
            <person name="Nolan M."/>
            <person name="Ohm R."/>
            <person name="Pangilinan J."/>
            <person name="Park H.-J."/>
            <person name="Ramirez L."/>
            <person name="Alfaro M."/>
            <person name="Sun H."/>
            <person name="Tritt A."/>
            <person name="Yoshinaga Y."/>
            <person name="Zwiers L.-H."/>
            <person name="Turgeon B."/>
            <person name="Goodwin S."/>
            <person name="Spatafora J."/>
            <person name="Crous P."/>
            <person name="Grigoriev I."/>
        </authorList>
    </citation>
    <scope>NUCLEOTIDE SEQUENCE</scope>
    <source>
        <strain evidence="3">CBS 101060</strain>
    </source>
</reference>
<keyword evidence="2" id="KW-1133">Transmembrane helix</keyword>
<feature type="compositionally biased region" description="Basic and acidic residues" evidence="1">
    <location>
        <begin position="269"/>
        <end position="278"/>
    </location>
</feature>
<proteinExistence type="predicted"/>
<dbReference type="Proteomes" id="UP000799429">
    <property type="component" value="Unassembled WGS sequence"/>
</dbReference>
<dbReference type="Gene3D" id="1.20.58.340">
    <property type="entry name" value="Magnesium transport protein CorA, transmembrane region"/>
    <property type="match status" value="1"/>
</dbReference>
<feature type="transmembrane region" description="Helical" evidence="2">
    <location>
        <begin position="694"/>
        <end position="716"/>
    </location>
</feature>
<feature type="region of interest" description="Disordered" evidence="1">
    <location>
        <begin position="259"/>
        <end position="278"/>
    </location>
</feature>
<feature type="transmembrane region" description="Helical" evidence="2">
    <location>
        <begin position="900"/>
        <end position="918"/>
    </location>
</feature>
<evidence type="ECO:0000313" key="3">
    <source>
        <dbReference type="EMBL" id="KAF2837332.1"/>
    </source>
</evidence>
<feature type="region of interest" description="Disordered" evidence="1">
    <location>
        <begin position="1"/>
        <end position="76"/>
    </location>
</feature>
<name>A0A9P4S737_9PEZI</name>
<feature type="transmembrane region" description="Helical" evidence="2">
    <location>
        <begin position="841"/>
        <end position="858"/>
    </location>
</feature>
<feature type="transmembrane region" description="Helical" evidence="2">
    <location>
        <begin position="992"/>
        <end position="1009"/>
    </location>
</feature>
<feature type="transmembrane region" description="Helical" evidence="2">
    <location>
        <begin position="750"/>
        <end position="770"/>
    </location>
</feature>
<sequence length="1066" mass="122018">MALPLSRGHIAPQDDPEQGLPSIITPSRRSSGSINLQIRSDSEGKEPQEETTELAGTGSPGDNKVEKDDAESKQNVNPINERVDIIVLISNYGKRLREQTHITNLLDLDYFIEGITSSSQKADYLFLIEDPSPEVYFQIAEHISPGEFPKLEHTDGRVNNPITPQNECKLVEHSLSSTIFDTIREKGEHRSLTWWRLFSHRRDLYTHEKQALDEAHADTSKFVVPHFAVQISDTQKDVATDPVDLKDVKRSMNKMMARQWRKAQKKGPTNRDKSEEKEDVVKRSVYKLDCETYRPHQVITEVKDDDVWGTAAEERISFFKFEKANSAYSFILFDKPRSLRQYHQVFKLDIPTNSISDWADKVLNDIDLDDPSSQLVQEEKQSIISSTFLTRNMLKSPIRSSTFTSKKTSKVLSHKSNNLPERKNPWNSDPLPSFRQKFIQTLKNNWFWQTAQTPFNKYEINMMVAQMLADDWNLVLSQMVHTLNDIDGKMSDNAMLREHVLEWRRLLCSWRVSISDYNTRLTETQEWLQVQLDSEQINVFMYRLSLQPVQIAKLYSTLKENLEKIESRVDRSFQALMSSMSIIESEKAIGQGVNIGRLTELAFFFIPLNFACTFFSMQIKDFDGENQPSLGNFFALAVTLLVCLYLLRGFIRSRLLANVADRMDKTIREVSRVPGSSSIPTRVMISFIWQKTGIIPRAVLIVLPFFALTVSLIWAFCNHLHFRILSTIIMVIGSMIVLVFLALQSYIRALRSTVIVIWLMSIFAVALGPSHYLNPAVMATACILLTTTCAMALASIPQRVVDHPFKRAFAILLPLWLIVLPVAIVAHYYHIANPHWDSWKLAFAIQGIFYGFMSFVAVLELKFYGRWPQFLGISIATVGIPLTIVWAWSPVNGDHVPLYAQILVSLGTFILFTGALYIQKMTSKDFPTAVILFIALVGVPIDLVWTYFASGGWSGDPIPLWAQLCVTFGCIVLYCVIIIVVSKRKYILNADYAKLAWVVGWLTIVAWWPTMVWVTKTGTLGRAQESKDVMIHVTWSWILGWLIVLLVFWYVSQKRRQSEKRRRARP</sequence>
<evidence type="ECO:0000256" key="2">
    <source>
        <dbReference type="SAM" id="Phobius"/>
    </source>
</evidence>
<gene>
    <name evidence="3" type="ORF">M501DRAFT_995934</name>
</gene>
<feature type="transmembrane region" description="Helical" evidence="2">
    <location>
        <begin position="930"/>
        <end position="948"/>
    </location>
</feature>
<accession>A0A9P4S737</accession>
<organism evidence="3 4">
    <name type="scientific">Patellaria atrata CBS 101060</name>
    <dbReference type="NCBI Taxonomy" id="1346257"/>
    <lineage>
        <taxon>Eukaryota</taxon>
        <taxon>Fungi</taxon>
        <taxon>Dikarya</taxon>
        <taxon>Ascomycota</taxon>
        <taxon>Pezizomycotina</taxon>
        <taxon>Dothideomycetes</taxon>
        <taxon>Dothideomycetes incertae sedis</taxon>
        <taxon>Patellariales</taxon>
        <taxon>Patellariaceae</taxon>
        <taxon>Patellaria</taxon>
    </lineage>
</organism>
<evidence type="ECO:0000313" key="4">
    <source>
        <dbReference type="Proteomes" id="UP000799429"/>
    </source>
</evidence>